<evidence type="ECO:0000313" key="13">
    <source>
        <dbReference type="EMBL" id="WOC52202.1"/>
    </source>
</evidence>
<keyword evidence="7" id="KW-0862">Zinc</keyword>
<dbReference type="InterPro" id="IPR004387">
    <property type="entry name" value="Pept_M50_Zn"/>
</dbReference>
<organism evidence="13 14">
    <name type="scientific">Bergeyella porcorum</name>
    <dbReference type="NCBI Taxonomy" id="1735111"/>
    <lineage>
        <taxon>Bacteria</taxon>
        <taxon>Pseudomonadati</taxon>
        <taxon>Bacteroidota</taxon>
        <taxon>Flavobacteriia</taxon>
        <taxon>Flavobacteriales</taxon>
        <taxon>Weeksellaceae</taxon>
        <taxon>Bergeyella</taxon>
    </lineage>
</organism>
<accession>A0AAU0F1Z2</accession>
<keyword evidence="8 11" id="KW-1133">Transmembrane helix</keyword>
<evidence type="ECO:0000256" key="8">
    <source>
        <dbReference type="ARBA" id="ARBA00022989"/>
    </source>
</evidence>
<evidence type="ECO:0000256" key="5">
    <source>
        <dbReference type="ARBA" id="ARBA00022692"/>
    </source>
</evidence>
<keyword evidence="10 11" id="KW-0472">Membrane</keyword>
<comment type="cofactor">
    <cofactor evidence="1">
        <name>Zn(2+)</name>
        <dbReference type="ChEBI" id="CHEBI:29105"/>
    </cofactor>
</comment>
<dbReference type="GO" id="GO:0006508">
    <property type="term" value="P:proteolysis"/>
    <property type="evidence" value="ECO:0007669"/>
    <property type="project" value="UniProtKB-KW"/>
</dbReference>
<evidence type="ECO:0000256" key="4">
    <source>
        <dbReference type="ARBA" id="ARBA00022670"/>
    </source>
</evidence>
<feature type="domain" description="Peptidase M50" evidence="12">
    <location>
        <begin position="10"/>
        <end position="64"/>
    </location>
</feature>
<dbReference type="InterPro" id="IPR008915">
    <property type="entry name" value="Peptidase_M50"/>
</dbReference>
<feature type="transmembrane region" description="Helical" evidence="11">
    <location>
        <begin position="7"/>
        <end position="27"/>
    </location>
</feature>
<reference evidence="13" key="1">
    <citation type="submission" date="2023-10" db="EMBL/GenBank/DDBJ databases">
        <title>Characterization and whole genome sequencing of a novel strain of Bergeyella porcorum QD2021 isolated from pig.</title>
        <authorList>
            <person name="Liu G."/>
            <person name="Chen C."/>
            <person name="Han X."/>
        </authorList>
    </citation>
    <scope>NUCLEOTIDE SEQUENCE</scope>
    <source>
        <strain evidence="13">QD2021</strain>
    </source>
</reference>
<dbReference type="PANTHER" id="PTHR42837:SF2">
    <property type="entry name" value="MEMBRANE METALLOPROTEASE ARASP2, CHLOROPLASTIC-RELATED"/>
    <property type="match status" value="1"/>
</dbReference>
<evidence type="ECO:0000256" key="9">
    <source>
        <dbReference type="ARBA" id="ARBA00023049"/>
    </source>
</evidence>
<keyword evidence="6" id="KW-0378">Hydrolase</keyword>
<dbReference type="AlphaFoldDB" id="A0AAU0F1Z2"/>
<dbReference type="EMBL" id="CP136426">
    <property type="protein sequence ID" value="WOC52202.1"/>
    <property type="molecule type" value="Genomic_DNA"/>
</dbReference>
<gene>
    <name evidence="13" type="ORF">BPO_1555</name>
</gene>
<evidence type="ECO:0000256" key="2">
    <source>
        <dbReference type="ARBA" id="ARBA00004141"/>
    </source>
</evidence>
<dbReference type="GO" id="GO:0016020">
    <property type="term" value="C:membrane"/>
    <property type="evidence" value="ECO:0007669"/>
    <property type="project" value="UniProtKB-SubCell"/>
</dbReference>
<comment type="similarity">
    <text evidence="3">Belongs to the peptidase M50B family.</text>
</comment>
<evidence type="ECO:0000256" key="11">
    <source>
        <dbReference type="SAM" id="Phobius"/>
    </source>
</evidence>
<keyword evidence="9" id="KW-0482">Metalloprotease</keyword>
<evidence type="ECO:0000256" key="7">
    <source>
        <dbReference type="ARBA" id="ARBA00022833"/>
    </source>
</evidence>
<comment type="subcellular location">
    <subcellularLocation>
        <location evidence="2">Membrane</location>
        <topology evidence="2">Multi-pass membrane protein</topology>
    </subcellularLocation>
</comment>
<dbReference type="GO" id="GO:0004222">
    <property type="term" value="F:metalloendopeptidase activity"/>
    <property type="evidence" value="ECO:0007669"/>
    <property type="project" value="InterPro"/>
</dbReference>
<evidence type="ECO:0000256" key="1">
    <source>
        <dbReference type="ARBA" id="ARBA00001947"/>
    </source>
</evidence>
<evidence type="ECO:0000256" key="6">
    <source>
        <dbReference type="ARBA" id="ARBA00022801"/>
    </source>
</evidence>
<keyword evidence="5 11" id="KW-0812">Transmembrane</keyword>
<evidence type="ECO:0000256" key="10">
    <source>
        <dbReference type="ARBA" id="ARBA00023136"/>
    </source>
</evidence>
<keyword evidence="14" id="KW-1185">Reference proteome</keyword>
<dbReference type="Pfam" id="PF02163">
    <property type="entry name" value="Peptidase_M50"/>
    <property type="match status" value="1"/>
</dbReference>
<keyword evidence="4" id="KW-0645">Protease</keyword>
<proteinExistence type="inferred from homology"/>
<evidence type="ECO:0000256" key="3">
    <source>
        <dbReference type="ARBA" id="ARBA00007931"/>
    </source>
</evidence>
<dbReference type="KEGG" id="bpor:BPO_1555"/>
<name>A0AAU0F1Z2_9FLAO</name>
<protein>
    <recommendedName>
        <fullName evidence="12">Peptidase M50 domain-containing protein</fullName>
    </recommendedName>
</protein>
<evidence type="ECO:0000313" key="14">
    <source>
        <dbReference type="Proteomes" id="UP001432059"/>
    </source>
</evidence>
<sequence>MELSLKIFQFILSISILVFLHELGHFLPAKWFKTRAEKFFLFFDPWFSIFSMKKINGKWQFKFFSKNLPDTQVIEKDGKKIEIPIDTDTLPEGDWRKYPENTKWGIGWLPMGGYVKIAGMVDESMDTRAIEKPAQPVGIP</sequence>
<evidence type="ECO:0000259" key="12">
    <source>
        <dbReference type="Pfam" id="PF02163"/>
    </source>
</evidence>
<dbReference type="Proteomes" id="UP001432059">
    <property type="component" value="Chromosome"/>
</dbReference>
<dbReference type="PANTHER" id="PTHR42837">
    <property type="entry name" value="REGULATOR OF SIGMA-E PROTEASE RSEP"/>
    <property type="match status" value="1"/>
</dbReference>